<sequence>MEPTEPAVQGYDVVRLLGRGGAGDVWLVRHQRSGSLRAAKVLRAGAGSIRAAAHPLRRELRRQAVRSHPHLLTCLASTTDDRTGAAVLLSEYAAGGSLARLVAARGRLTAGETVTTMGPIAQAAAFLHAQGRAHLDIAPGNILFTSEGRPLLADFGEARQVGDKAGETRGTDGFFDPFSSGAIAAVRPAADVYGLGAVAWFCLVGSAPGPRRARPPLGLLAPGIPAELATAVEAALAEDPRERPTAAEFARAVLRSRAADPVDLAPAVDADVLPELVTRLQEGSRRRRALSRRPGFAVPRRPRPRFIATVFAASAAAATAAVALAGTGVFGLGDHSSKSAPTVTATATRWSALPEPLRRGAESDDPVQAVQSLAEIRALAVSGADRELLARINAPGSEADAADRKLAADLESSGQRLEGFTARVLSAELAGTDSGDAGTSRADAAEAGGSTAVVRVRVVTSAFSVRGRDGTELKRPAEAKDQWLRIVLERRDPGWQVSRVLPAALPMIGG</sequence>
<keyword evidence="4" id="KW-0547">Nucleotide-binding</keyword>
<reference evidence="8 9" key="1">
    <citation type="submission" date="2014-09" db="EMBL/GenBank/DDBJ databases">
        <title>Genome sequence of Sinomonas sp. MUSC 117.</title>
        <authorList>
            <person name="Lee L.-H."/>
        </authorList>
    </citation>
    <scope>NUCLEOTIDE SEQUENCE [LARGE SCALE GENOMIC DNA]</scope>
    <source>
        <strain evidence="8 9">MUSC 117</strain>
    </source>
</reference>
<dbReference type="RefSeq" id="WP_043123025.1">
    <property type="nucleotide sequence ID" value="NZ_JTDL01000104.1"/>
</dbReference>
<dbReference type="STRING" id="1338436.LK10_09970"/>
<feature type="domain" description="Protein kinase" evidence="7">
    <location>
        <begin position="11"/>
        <end position="254"/>
    </location>
</feature>
<proteinExistence type="predicted"/>
<evidence type="ECO:0000256" key="2">
    <source>
        <dbReference type="ARBA" id="ARBA00022527"/>
    </source>
</evidence>
<dbReference type="Gene3D" id="1.10.510.10">
    <property type="entry name" value="Transferase(Phosphotransferase) domain 1"/>
    <property type="match status" value="1"/>
</dbReference>
<dbReference type="InterPro" id="IPR000719">
    <property type="entry name" value="Prot_kinase_dom"/>
</dbReference>
<evidence type="ECO:0000313" key="8">
    <source>
        <dbReference type="EMBL" id="KHL03102.1"/>
    </source>
</evidence>
<evidence type="ECO:0000256" key="6">
    <source>
        <dbReference type="ARBA" id="ARBA00022840"/>
    </source>
</evidence>
<keyword evidence="5" id="KW-0418">Kinase</keyword>
<dbReference type="CDD" id="cd14014">
    <property type="entry name" value="STKc_PknB_like"/>
    <property type="match status" value="1"/>
</dbReference>
<dbReference type="PANTHER" id="PTHR43289:SF6">
    <property type="entry name" value="SERINE_THREONINE-PROTEIN KINASE NEKL-3"/>
    <property type="match status" value="1"/>
</dbReference>
<evidence type="ECO:0000259" key="7">
    <source>
        <dbReference type="PROSITE" id="PS50011"/>
    </source>
</evidence>
<dbReference type="GO" id="GO:0005524">
    <property type="term" value="F:ATP binding"/>
    <property type="evidence" value="ECO:0007669"/>
    <property type="project" value="UniProtKB-KW"/>
</dbReference>
<dbReference type="Gene3D" id="3.30.200.20">
    <property type="entry name" value="Phosphorylase Kinase, domain 1"/>
    <property type="match status" value="1"/>
</dbReference>
<evidence type="ECO:0000256" key="1">
    <source>
        <dbReference type="ARBA" id="ARBA00012513"/>
    </source>
</evidence>
<accession>A0A0B2AHR0</accession>
<keyword evidence="9" id="KW-1185">Reference proteome</keyword>
<dbReference type="OrthoDB" id="3778994at2"/>
<dbReference type="PANTHER" id="PTHR43289">
    <property type="entry name" value="MITOGEN-ACTIVATED PROTEIN KINASE KINASE KINASE 20-RELATED"/>
    <property type="match status" value="1"/>
</dbReference>
<dbReference type="GO" id="GO:0004674">
    <property type="term" value="F:protein serine/threonine kinase activity"/>
    <property type="evidence" value="ECO:0007669"/>
    <property type="project" value="UniProtKB-KW"/>
</dbReference>
<dbReference type="EC" id="2.7.11.1" evidence="1"/>
<evidence type="ECO:0000256" key="5">
    <source>
        <dbReference type="ARBA" id="ARBA00022777"/>
    </source>
</evidence>
<dbReference type="PROSITE" id="PS50011">
    <property type="entry name" value="PROTEIN_KINASE_DOM"/>
    <property type="match status" value="1"/>
</dbReference>
<dbReference type="AlphaFoldDB" id="A0A0B2AHR0"/>
<organism evidence="8 9">
    <name type="scientific">Sinomonas humi</name>
    <dbReference type="NCBI Taxonomy" id="1338436"/>
    <lineage>
        <taxon>Bacteria</taxon>
        <taxon>Bacillati</taxon>
        <taxon>Actinomycetota</taxon>
        <taxon>Actinomycetes</taxon>
        <taxon>Micrococcales</taxon>
        <taxon>Micrococcaceae</taxon>
        <taxon>Sinomonas</taxon>
    </lineage>
</organism>
<keyword evidence="2" id="KW-0723">Serine/threonine-protein kinase</keyword>
<evidence type="ECO:0000256" key="4">
    <source>
        <dbReference type="ARBA" id="ARBA00022741"/>
    </source>
</evidence>
<dbReference type="Proteomes" id="UP000030982">
    <property type="component" value="Unassembled WGS sequence"/>
</dbReference>
<name>A0A0B2AHR0_9MICC</name>
<dbReference type="InterPro" id="IPR011009">
    <property type="entry name" value="Kinase-like_dom_sf"/>
</dbReference>
<comment type="caution">
    <text evidence="8">The sequence shown here is derived from an EMBL/GenBank/DDBJ whole genome shotgun (WGS) entry which is preliminary data.</text>
</comment>
<protein>
    <recommendedName>
        <fullName evidence="1">non-specific serine/threonine protein kinase</fullName>
        <ecNumber evidence="1">2.7.11.1</ecNumber>
    </recommendedName>
</protein>
<gene>
    <name evidence="8" type="ORF">LK10_09970</name>
</gene>
<keyword evidence="3" id="KW-0808">Transferase</keyword>
<dbReference type="SUPFAM" id="SSF56112">
    <property type="entry name" value="Protein kinase-like (PK-like)"/>
    <property type="match status" value="1"/>
</dbReference>
<evidence type="ECO:0000256" key="3">
    <source>
        <dbReference type="ARBA" id="ARBA00022679"/>
    </source>
</evidence>
<dbReference type="EMBL" id="JTDL01000104">
    <property type="protein sequence ID" value="KHL03102.1"/>
    <property type="molecule type" value="Genomic_DNA"/>
</dbReference>
<evidence type="ECO:0000313" key="9">
    <source>
        <dbReference type="Proteomes" id="UP000030982"/>
    </source>
</evidence>
<keyword evidence="6" id="KW-0067">ATP-binding</keyword>
<dbReference type="Pfam" id="PF00069">
    <property type="entry name" value="Pkinase"/>
    <property type="match status" value="1"/>
</dbReference>